<name>A0A5D4XSG7_9GAMM</name>
<feature type="transmembrane region" description="Helical" evidence="1">
    <location>
        <begin position="170"/>
        <end position="189"/>
    </location>
</feature>
<feature type="transmembrane region" description="Helical" evidence="1">
    <location>
        <begin position="253"/>
        <end position="272"/>
    </location>
</feature>
<feature type="transmembrane region" description="Helical" evidence="1">
    <location>
        <begin position="374"/>
        <end position="395"/>
    </location>
</feature>
<proteinExistence type="predicted"/>
<organism evidence="2 3">
    <name type="scientific">Luteimonas viscosa</name>
    <dbReference type="NCBI Taxonomy" id="1132694"/>
    <lineage>
        <taxon>Bacteria</taxon>
        <taxon>Pseudomonadati</taxon>
        <taxon>Pseudomonadota</taxon>
        <taxon>Gammaproteobacteria</taxon>
        <taxon>Lysobacterales</taxon>
        <taxon>Lysobacteraceae</taxon>
        <taxon>Luteimonas</taxon>
    </lineage>
</organism>
<feature type="transmembrane region" description="Helical" evidence="1">
    <location>
        <begin position="407"/>
        <end position="433"/>
    </location>
</feature>
<feature type="transmembrane region" description="Helical" evidence="1">
    <location>
        <begin position="28"/>
        <end position="50"/>
    </location>
</feature>
<evidence type="ECO:0000313" key="3">
    <source>
        <dbReference type="Proteomes" id="UP000324973"/>
    </source>
</evidence>
<keyword evidence="1" id="KW-1133">Transmembrane helix</keyword>
<sequence>MVENGGWRWGPFTFRLPFLHTRPCWPELLQGTLVATATGLALVPILTGYFGMSFEEGIATSLLISTFLVIALWVFGDPYAPGWTTPALPLVLAFVLARYDTPELRFQAMAALSISYALLVFALGVTRAGPRLMAWLPPTLRATILIGSALAAFRQVFVTDAPRFLHQQPISILLACALCLVLVFSAPVHRLQARHPWLRRVTALGLLPGFLAAAIVGPLVGEVRYEVEWGWLWPPVGDAVAKMSPFSIGWPPLSMFLDVVPLVLLTYVIQFGDWVTGDAVLRDAQPARPDDPIRIDPRRSHLALALRNFGSALVVPFFPAQGSLWAGVHVVVASRWREGPGAMRDLHSGLISYYLMGLPLIYFLLPLLTGLQPLMGVALAITLVTTGFACAYIGMAIPRTNAERGCAVLGGVALSLFDPWIALALAVAAWWLLVGRDPKAPAPAEAPARVAGEEPR</sequence>
<comment type="caution">
    <text evidence="2">The sequence shown here is derived from an EMBL/GenBank/DDBJ whole genome shotgun (WGS) entry which is preliminary data.</text>
</comment>
<keyword evidence="1" id="KW-0812">Transmembrane</keyword>
<evidence type="ECO:0008006" key="4">
    <source>
        <dbReference type="Google" id="ProtNLM"/>
    </source>
</evidence>
<evidence type="ECO:0000256" key="1">
    <source>
        <dbReference type="SAM" id="Phobius"/>
    </source>
</evidence>
<feature type="transmembrane region" description="Helical" evidence="1">
    <location>
        <begin position="57"/>
        <end position="76"/>
    </location>
</feature>
<evidence type="ECO:0000313" key="2">
    <source>
        <dbReference type="EMBL" id="TYT27647.1"/>
    </source>
</evidence>
<dbReference type="OrthoDB" id="354989at2"/>
<dbReference type="Proteomes" id="UP000324973">
    <property type="component" value="Unassembled WGS sequence"/>
</dbReference>
<reference evidence="2 3" key="1">
    <citation type="submission" date="2019-08" db="EMBL/GenBank/DDBJ databases">
        <title>Luteimonas viscosus sp. nov., isolated from soil of a sunflower field.</title>
        <authorList>
            <person name="Jianli Z."/>
            <person name="Ying Z."/>
        </authorList>
    </citation>
    <scope>NUCLEOTIDE SEQUENCE [LARGE SCALE GENOMIC DNA]</scope>
    <source>
        <strain evidence="2 3">XBU10</strain>
    </source>
</reference>
<accession>A0A5D4XSG7</accession>
<feature type="transmembrane region" description="Helical" evidence="1">
    <location>
        <begin position="201"/>
        <end position="221"/>
    </location>
</feature>
<keyword evidence="3" id="KW-1185">Reference proteome</keyword>
<protein>
    <recommendedName>
        <fullName evidence="4">Permease family protein</fullName>
    </recommendedName>
</protein>
<feature type="transmembrane region" description="Helical" evidence="1">
    <location>
        <begin position="138"/>
        <end position="158"/>
    </location>
</feature>
<feature type="transmembrane region" description="Helical" evidence="1">
    <location>
        <begin position="106"/>
        <end position="126"/>
    </location>
</feature>
<dbReference type="EMBL" id="VTFT01000001">
    <property type="protein sequence ID" value="TYT27647.1"/>
    <property type="molecule type" value="Genomic_DNA"/>
</dbReference>
<keyword evidence="1" id="KW-0472">Membrane</keyword>
<gene>
    <name evidence="2" type="ORF">FZO89_14275</name>
</gene>
<feature type="transmembrane region" description="Helical" evidence="1">
    <location>
        <begin position="350"/>
        <end position="368"/>
    </location>
</feature>
<dbReference type="AlphaFoldDB" id="A0A5D4XSG7"/>